<gene>
    <name evidence="8" type="ORF">EVA69_06540</name>
</gene>
<dbReference type="PANTHER" id="PTHR42784:SF1">
    <property type="entry name" value="PYRANOSE 2-OXIDASE"/>
    <property type="match status" value="1"/>
</dbReference>
<comment type="similarity">
    <text evidence="2">Belongs to the GMC oxidoreductase family.</text>
</comment>
<comment type="caution">
    <text evidence="8">The sequence shown here is derived from an EMBL/GenBank/DDBJ whole genome shotgun (WGS) entry which is preliminary data.</text>
</comment>
<evidence type="ECO:0000259" key="7">
    <source>
        <dbReference type="Pfam" id="PF01494"/>
    </source>
</evidence>
<dbReference type="Gene3D" id="3.50.50.60">
    <property type="entry name" value="FAD/NAD(P)-binding domain"/>
    <property type="match status" value="1"/>
</dbReference>
<dbReference type="PANTHER" id="PTHR42784">
    <property type="entry name" value="PYRANOSE 2-OXIDASE"/>
    <property type="match status" value="1"/>
</dbReference>
<dbReference type="SUPFAM" id="SSF51905">
    <property type="entry name" value="FAD/NAD(P)-binding domain"/>
    <property type="match status" value="1"/>
</dbReference>
<keyword evidence="4" id="KW-0274">FAD</keyword>
<evidence type="ECO:0000256" key="5">
    <source>
        <dbReference type="ARBA" id="ARBA00023002"/>
    </source>
</evidence>
<accession>A0A520RU54</accession>
<evidence type="ECO:0000313" key="8">
    <source>
        <dbReference type="EMBL" id="RZO73681.1"/>
    </source>
</evidence>
<feature type="region of interest" description="Disordered" evidence="6">
    <location>
        <begin position="157"/>
        <end position="183"/>
    </location>
</feature>
<proteinExistence type="inferred from homology"/>
<sequence length="183" mass="20213">MASFEDFEYQVIVVGSGAGGGMAAHVLTEAGVKVLMLEAGRDYDPITETPMFQQNHEAPLRGTSTSEKNFGYYDATVDGGWRVPGEPYSEAPDSRFMWWRARMLGGRTNHWGRLVPRFTPADFKPYSTDGVGTDWPVDYDEISPWYDKCEELIGVCGDNPGLDDTPSSSDGVLLPPPKPRVTE</sequence>
<dbReference type="AlphaFoldDB" id="A0A520RU54"/>
<protein>
    <submittedName>
        <fullName evidence="8">GMC family oxidoreductase</fullName>
    </submittedName>
</protein>
<feature type="domain" description="FAD-binding" evidence="7">
    <location>
        <begin position="8"/>
        <end position="40"/>
    </location>
</feature>
<name>A0A520RU54_9GAMM</name>
<dbReference type="GO" id="GO:0016491">
    <property type="term" value="F:oxidoreductase activity"/>
    <property type="evidence" value="ECO:0007669"/>
    <property type="project" value="UniProtKB-KW"/>
</dbReference>
<dbReference type="InterPro" id="IPR051473">
    <property type="entry name" value="P2Ox-like"/>
</dbReference>
<dbReference type="Pfam" id="PF01494">
    <property type="entry name" value="FAD_binding_3"/>
    <property type="match status" value="1"/>
</dbReference>
<feature type="compositionally biased region" description="Pro residues" evidence="6">
    <location>
        <begin position="174"/>
        <end position="183"/>
    </location>
</feature>
<keyword evidence="3" id="KW-0285">Flavoprotein</keyword>
<evidence type="ECO:0000256" key="2">
    <source>
        <dbReference type="ARBA" id="ARBA00010790"/>
    </source>
</evidence>
<keyword evidence="5" id="KW-0560">Oxidoreductase</keyword>
<organism evidence="8 9">
    <name type="scientific">OM182 bacterium</name>
    <dbReference type="NCBI Taxonomy" id="2510334"/>
    <lineage>
        <taxon>Bacteria</taxon>
        <taxon>Pseudomonadati</taxon>
        <taxon>Pseudomonadota</taxon>
        <taxon>Gammaproteobacteria</taxon>
        <taxon>OMG group</taxon>
        <taxon>OM182 clade</taxon>
    </lineage>
</organism>
<evidence type="ECO:0000256" key="6">
    <source>
        <dbReference type="SAM" id="MobiDB-lite"/>
    </source>
</evidence>
<evidence type="ECO:0000313" key="9">
    <source>
        <dbReference type="Proteomes" id="UP000320404"/>
    </source>
</evidence>
<evidence type="ECO:0000256" key="4">
    <source>
        <dbReference type="ARBA" id="ARBA00022827"/>
    </source>
</evidence>
<reference evidence="8 9" key="1">
    <citation type="submission" date="2019-02" db="EMBL/GenBank/DDBJ databases">
        <title>Prokaryotic population dynamics and viral predation in marine succession experiment using metagenomics: the confinement effect.</title>
        <authorList>
            <person name="Haro-Moreno J.M."/>
            <person name="Rodriguez-Valera F."/>
            <person name="Lopez-Perez M."/>
        </authorList>
    </citation>
    <scope>NUCLEOTIDE SEQUENCE [LARGE SCALE GENOMIC DNA]</scope>
    <source>
        <strain evidence="8">MED-G158</strain>
    </source>
</reference>
<dbReference type="EMBL" id="SHAH01000121">
    <property type="protein sequence ID" value="RZO73681.1"/>
    <property type="molecule type" value="Genomic_DNA"/>
</dbReference>
<evidence type="ECO:0000256" key="1">
    <source>
        <dbReference type="ARBA" id="ARBA00001974"/>
    </source>
</evidence>
<dbReference type="InterPro" id="IPR036188">
    <property type="entry name" value="FAD/NAD-bd_sf"/>
</dbReference>
<dbReference type="GO" id="GO:0071949">
    <property type="term" value="F:FAD binding"/>
    <property type="evidence" value="ECO:0007669"/>
    <property type="project" value="InterPro"/>
</dbReference>
<dbReference type="InterPro" id="IPR002938">
    <property type="entry name" value="FAD-bd"/>
</dbReference>
<dbReference type="Proteomes" id="UP000320404">
    <property type="component" value="Unassembled WGS sequence"/>
</dbReference>
<evidence type="ECO:0000256" key="3">
    <source>
        <dbReference type="ARBA" id="ARBA00022630"/>
    </source>
</evidence>
<comment type="cofactor">
    <cofactor evidence="1">
        <name>FAD</name>
        <dbReference type="ChEBI" id="CHEBI:57692"/>
    </cofactor>
</comment>
<feature type="non-terminal residue" evidence="8">
    <location>
        <position position="183"/>
    </location>
</feature>